<dbReference type="Gene3D" id="3.20.20.10">
    <property type="entry name" value="Alanine racemase"/>
    <property type="match status" value="1"/>
</dbReference>
<accession>A0ABV1I3Z5</accession>
<name>A0ABV1I3Z5_9FIRM</name>
<dbReference type="PANTHER" id="PTHR43727">
    <property type="entry name" value="DIAMINOPIMELATE DECARBOXYLASE"/>
    <property type="match status" value="1"/>
</dbReference>
<dbReference type="Pfam" id="PF02784">
    <property type="entry name" value="Orn_Arg_deC_N"/>
    <property type="match status" value="1"/>
</dbReference>
<dbReference type="GO" id="GO:0008784">
    <property type="term" value="F:alanine racemase activity"/>
    <property type="evidence" value="ECO:0007669"/>
    <property type="project" value="UniProtKB-EC"/>
</dbReference>
<dbReference type="EC" id="5.1.1.1" evidence="4"/>
<dbReference type="InterPro" id="IPR009006">
    <property type="entry name" value="Ala_racemase/Decarboxylase_C"/>
</dbReference>
<keyword evidence="5" id="KW-1185">Reference proteome</keyword>
<dbReference type="Proteomes" id="UP001470288">
    <property type="component" value="Unassembled WGS sequence"/>
</dbReference>
<gene>
    <name evidence="4" type="ORF">WMO62_14005</name>
</gene>
<keyword evidence="4" id="KW-0413">Isomerase</keyword>
<evidence type="ECO:0000259" key="3">
    <source>
        <dbReference type="Pfam" id="PF02784"/>
    </source>
</evidence>
<dbReference type="SUPFAM" id="SSF51419">
    <property type="entry name" value="PLP-binding barrel"/>
    <property type="match status" value="1"/>
</dbReference>
<dbReference type="InterPro" id="IPR022644">
    <property type="entry name" value="De-COase2_N"/>
</dbReference>
<evidence type="ECO:0000313" key="4">
    <source>
        <dbReference type="EMBL" id="MEQ2579923.1"/>
    </source>
</evidence>
<dbReference type="SUPFAM" id="SSF50621">
    <property type="entry name" value="Alanine racemase C-terminal domain-like"/>
    <property type="match status" value="1"/>
</dbReference>
<keyword evidence="2" id="KW-0663">Pyridoxal phosphate</keyword>
<comment type="cofactor">
    <cofactor evidence="1">
        <name>pyridoxal 5'-phosphate</name>
        <dbReference type="ChEBI" id="CHEBI:597326"/>
    </cofactor>
</comment>
<dbReference type="InterPro" id="IPR029066">
    <property type="entry name" value="PLP-binding_barrel"/>
</dbReference>
<dbReference type="RefSeq" id="WP_349145065.1">
    <property type="nucleotide sequence ID" value="NZ_JBBMFC010000033.1"/>
</dbReference>
<comment type="caution">
    <text evidence="4">The sequence shown here is derived from an EMBL/GenBank/DDBJ whole genome shotgun (WGS) entry which is preliminary data.</text>
</comment>
<evidence type="ECO:0000313" key="5">
    <source>
        <dbReference type="Proteomes" id="UP001470288"/>
    </source>
</evidence>
<organism evidence="4 5">
    <name type="scientific">Hominiventricola aquisgranensis</name>
    <dbReference type="NCBI Taxonomy" id="3133164"/>
    <lineage>
        <taxon>Bacteria</taxon>
        <taxon>Bacillati</taxon>
        <taxon>Bacillota</taxon>
        <taxon>Clostridia</taxon>
        <taxon>Lachnospirales</taxon>
        <taxon>Lachnospiraceae</taxon>
        <taxon>Hominiventricola</taxon>
    </lineage>
</organism>
<proteinExistence type="predicted"/>
<feature type="domain" description="Orn/DAP/Arg decarboxylase 2 N-terminal" evidence="3">
    <location>
        <begin position="23"/>
        <end position="252"/>
    </location>
</feature>
<dbReference type="EMBL" id="JBBMFC010000033">
    <property type="protein sequence ID" value="MEQ2579923.1"/>
    <property type="molecule type" value="Genomic_DNA"/>
</dbReference>
<reference evidence="4 5" key="1">
    <citation type="submission" date="2024-03" db="EMBL/GenBank/DDBJ databases">
        <title>Human intestinal bacterial collection.</title>
        <authorList>
            <person name="Pauvert C."/>
            <person name="Hitch T.C.A."/>
            <person name="Clavel T."/>
        </authorList>
    </citation>
    <scope>NUCLEOTIDE SEQUENCE [LARGE SCALE GENOMIC DNA]</scope>
    <source>
        <strain evidence="4 5">CLA-AA-H78B</strain>
    </source>
</reference>
<evidence type="ECO:0000256" key="2">
    <source>
        <dbReference type="ARBA" id="ARBA00022898"/>
    </source>
</evidence>
<dbReference type="Gene3D" id="2.40.37.10">
    <property type="entry name" value="Lyase, Ornithine Decarboxylase, Chain A, domain 1"/>
    <property type="match status" value="1"/>
</dbReference>
<evidence type="ECO:0000256" key="1">
    <source>
        <dbReference type="ARBA" id="ARBA00001933"/>
    </source>
</evidence>
<sequence length="390" mass="44933">MTEEKLEGLAVQLGTPSFVFDTDILKKRAGWIKEMIHPAKLCFAIKANPFLVEALESQADRYEVCSPGEFHICVERKLPMEKIVLSGVNKEYEDVRYAMEQGVTHYTAESRSQLELVSRCADELDRQVELLLRVTSGNQFGMSEADVTECIRDREKFPHVTMVGLQYFTGTQKKIMKKIAGEVEYIEDFARRLEEEEQFVTKVLEFGPGLGVPYFTKDDFEEDERLLTEFMELFQEPRPYDIVFEMGRFLTASCGYYMTKIMDQKKNDAVNVCIVDGGINHVNYYGQNMAMKTPILSYFPQHSLEEKDEEEWTVYGSLCTVADILLKKLPLTDARVGDYLVFHNIGAYSVTEGIYLFLSRKMPKIYLYSEDEGVVKLRDGLETWMLNTCK</sequence>
<protein>
    <submittedName>
        <fullName evidence="4">Alanine racemase</fullName>
        <ecNumber evidence="4">5.1.1.1</ecNumber>
    </submittedName>
</protein>
<dbReference type="PANTHER" id="PTHR43727:SF2">
    <property type="entry name" value="GROUP IV DECARBOXYLASE"/>
    <property type="match status" value="1"/>
</dbReference>